<keyword evidence="4" id="KW-0507">mRNA processing</keyword>
<dbReference type="EMBL" id="MIGC01001392">
    <property type="protein sequence ID" value="PHJ22958.1"/>
    <property type="molecule type" value="Genomic_DNA"/>
</dbReference>
<feature type="compositionally biased region" description="Basic and acidic residues" evidence="8">
    <location>
        <begin position="199"/>
        <end position="227"/>
    </location>
</feature>
<keyword evidence="7" id="KW-0539">Nucleus</keyword>
<dbReference type="GO" id="GO:0005682">
    <property type="term" value="C:U5 snRNP"/>
    <property type="evidence" value="ECO:0007669"/>
    <property type="project" value="TreeGrafter"/>
</dbReference>
<sequence length="387" mass="44269">MDLLKSIISQQKEAVSAEKKSAGQRWICRGKTVEQQREEARRKAIEEEKKRKREEIERLNLELLHHEDELMAGQRNAFLNPQDEEEDDDEDTFDKELGEPSHSRHTNGHQEAASRRGDEKDKKKKKSGEKLHEGASHEEGKGNGEDTSTIAIEGRAVEDGRREPSGLSSSSSATAANTVDEDAQRGKAGQEEENEEEDTKEKDEYEEGVKNDDQKKEGGGKEKKVSKETTVVRWVRRMLHEWEAELKARPDSEKHTAEGRFATNLQRQTRKDLKPLLRKLRAKELEADILEKLYIVVQCCDERKYRSAHDTYMLLAIGNAAWPVGVTMVGIHERAGRAKLFTSQVAHILNDETTRKYIQMIKRLMSFCQRRYPADPSQTISLSTIHI</sequence>
<comment type="similarity">
    <text evidence="2">Belongs to the PRP18 family.</text>
</comment>
<evidence type="ECO:0000313" key="10">
    <source>
        <dbReference type="EMBL" id="PHJ22958.1"/>
    </source>
</evidence>
<feature type="compositionally biased region" description="Acidic residues" evidence="8">
    <location>
        <begin position="82"/>
        <end position="93"/>
    </location>
</feature>
<comment type="caution">
    <text evidence="10">The sequence shown here is derived from an EMBL/GenBank/DDBJ whole genome shotgun (WGS) entry which is preliminary data.</text>
</comment>
<evidence type="ECO:0000256" key="3">
    <source>
        <dbReference type="ARBA" id="ARBA00018242"/>
    </source>
</evidence>
<gene>
    <name evidence="10" type="ORF">CSUI_003189</name>
</gene>
<proteinExistence type="inferred from homology"/>
<dbReference type="Proteomes" id="UP000221165">
    <property type="component" value="Unassembled WGS sequence"/>
</dbReference>
<dbReference type="AlphaFoldDB" id="A0A2C6L592"/>
<name>A0A2C6L592_9APIC</name>
<feature type="compositionally biased region" description="Basic and acidic residues" evidence="8">
    <location>
        <begin position="112"/>
        <end position="121"/>
    </location>
</feature>
<dbReference type="InterPro" id="IPR039979">
    <property type="entry name" value="PRPF18"/>
</dbReference>
<accession>A0A2C6L592</accession>
<feature type="compositionally biased region" description="Basic and acidic residues" evidence="8">
    <location>
        <begin position="33"/>
        <end position="69"/>
    </location>
</feature>
<organism evidence="10 11">
    <name type="scientific">Cystoisospora suis</name>
    <dbReference type="NCBI Taxonomy" id="483139"/>
    <lineage>
        <taxon>Eukaryota</taxon>
        <taxon>Sar</taxon>
        <taxon>Alveolata</taxon>
        <taxon>Apicomplexa</taxon>
        <taxon>Conoidasida</taxon>
        <taxon>Coccidia</taxon>
        <taxon>Eucoccidiorida</taxon>
        <taxon>Eimeriorina</taxon>
        <taxon>Sarcocystidae</taxon>
        <taxon>Cystoisospora</taxon>
    </lineage>
</organism>
<comment type="subcellular location">
    <subcellularLocation>
        <location evidence="1">Nucleus</location>
    </subcellularLocation>
</comment>
<dbReference type="FunFam" id="1.20.940.10:FF:000004">
    <property type="entry name" value="Pre-mRNA-splicing factor 18"/>
    <property type="match status" value="1"/>
</dbReference>
<keyword evidence="5" id="KW-0747">Spliceosome</keyword>
<dbReference type="SUPFAM" id="SSF47938">
    <property type="entry name" value="Functional domain of the splicing factor Prp18"/>
    <property type="match status" value="1"/>
</dbReference>
<dbReference type="Pfam" id="PF02840">
    <property type="entry name" value="Prp18"/>
    <property type="match status" value="1"/>
</dbReference>
<keyword evidence="6" id="KW-0508">mRNA splicing</keyword>
<dbReference type="VEuPathDB" id="ToxoDB:CSUI_003189"/>
<feature type="domain" description="Prp18" evidence="9">
    <location>
        <begin position="233"/>
        <end position="373"/>
    </location>
</feature>
<dbReference type="PANTHER" id="PTHR13007">
    <property type="entry name" value="PRE-MRNA SPLICING FACTOR-RELATED"/>
    <property type="match status" value="1"/>
</dbReference>
<evidence type="ECO:0000256" key="1">
    <source>
        <dbReference type="ARBA" id="ARBA00004123"/>
    </source>
</evidence>
<feature type="region of interest" description="Disordered" evidence="8">
    <location>
        <begin position="33"/>
        <end position="227"/>
    </location>
</feature>
<dbReference type="OrthoDB" id="10261918at2759"/>
<evidence type="ECO:0000256" key="7">
    <source>
        <dbReference type="ARBA" id="ARBA00023242"/>
    </source>
</evidence>
<dbReference type="GO" id="GO:0000350">
    <property type="term" value="P:generation of catalytic spliceosome for second transesterification step"/>
    <property type="evidence" value="ECO:0007669"/>
    <property type="project" value="TreeGrafter"/>
</dbReference>
<keyword evidence="11" id="KW-1185">Reference proteome</keyword>
<dbReference type="RefSeq" id="XP_067924635.1">
    <property type="nucleotide sequence ID" value="XM_068063387.1"/>
</dbReference>
<evidence type="ECO:0000256" key="6">
    <source>
        <dbReference type="ARBA" id="ARBA00023187"/>
    </source>
</evidence>
<dbReference type="GeneID" id="94426598"/>
<dbReference type="GO" id="GO:0046540">
    <property type="term" value="C:U4/U6 x U5 tri-snRNP complex"/>
    <property type="evidence" value="ECO:0007669"/>
    <property type="project" value="TreeGrafter"/>
</dbReference>
<evidence type="ECO:0000313" key="11">
    <source>
        <dbReference type="Proteomes" id="UP000221165"/>
    </source>
</evidence>
<feature type="compositionally biased region" description="Basic and acidic residues" evidence="8">
    <location>
        <begin position="128"/>
        <end position="144"/>
    </location>
</feature>
<dbReference type="GO" id="GO:0071021">
    <property type="term" value="C:U2-type post-spliceosomal complex"/>
    <property type="evidence" value="ECO:0007669"/>
    <property type="project" value="TreeGrafter"/>
</dbReference>
<dbReference type="Gene3D" id="1.20.940.10">
    <property type="entry name" value="Functional domain of the splicing factor Prp18"/>
    <property type="match status" value="1"/>
</dbReference>
<evidence type="ECO:0000256" key="5">
    <source>
        <dbReference type="ARBA" id="ARBA00022728"/>
    </source>
</evidence>
<feature type="compositionally biased region" description="Basic and acidic residues" evidence="8">
    <location>
        <begin position="155"/>
        <end position="164"/>
    </location>
</feature>
<evidence type="ECO:0000256" key="8">
    <source>
        <dbReference type="SAM" id="MobiDB-lite"/>
    </source>
</evidence>
<evidence type="ECO:0000259" key="9">
    <source>
        <dbReference type="Pfam" id="PF02840"/>
    </source>
</evidence>
<evidence type="ECO:0000256" key="4">
    <source>
        <dbReference type="ARBA" id="ARBA00022664"/>
    </source>
</evidence>
<evidence type="ECO:0000256" key="2">
    <source>
        <dbReference type="ARBA" id="ARBA00008137"/>
    </source>
</evidence>
<reference evidence="10 11" key="1">
    <citation type="journal article" date="2017" name="Int. J. Parasitol.">
        <title>The genome of the protozoan parasite Cystoisospora suis and a reverse vaccinology approach to identify vaccine candidates.</title>
        <authorList>
            <person name="Palmieri N."/>
            <person name="Shrestha A."/>
            <person name="Ruttkowski B."/>
            <person name="Beck T."/>
            <person name="Vogl C."/>
            <person name="Tomley F."/>
            <person name="Blake D.P."/>
            <person name="Joachim A."/>
        </authorList>
    </citation>
    <scope>NUCLEOTIDE SEQUENCE [LARGE SCALE GENOMIC DNA]</scope>
    <source>
        <strain evidence="10 11">Wien I</strain>
    </source>
</reference>
<dbReference type="PANTHER" id="PTHR13007:SF19">
    <property type="entry name" value="PRE-MRNA-SPLICING FACTOR 18"/>
    <property type="match status" value="1"/>
</dbReference>
<dbReference type="InterPro" id="IPR004098">
    <property type="entry name" value="Prp18"/>
</dbReference>
<protein>
    <recommendedName>
        <fullName evidence="3">Pre-mRNA-splicing factor 18</fullName>
    </recommendedName>
</protein>